<keyword evidence="3" id="KW-1185">Reference proteome</keyword>
<dbReference type="RefSeq" id="WP_099148918.1">
    <property type="nucleotide sequence ID" value="NZ_PDUD01000009.1"/>
</dbReference>
<protein>
    <recommendedName>
        <fullName evidence="4">Transglutaminase-like domain-containing protein</fullName>
    </recommendedName>
</protein>
<organism evidence="2 3">
    <name type="scientific">Flavilitoribacter nigricans (strain ATCC 23147 / DSM 23189 / NBRC 102662 / NCIMB 1420 / SS-2)</name>
    <name type="common">Lewinella nigricans</name>
    <dbReference type="NCBI Taxonomy" id="1122177"/>
    <lineage>
        <taxon>Bacteria</taxon>
        <taxon>Pseudomonadati</taxon>
        <taxon>Bacteroidota</taxon>
        <taxon>Saprospiria</taxon>
        <taxon>Saprospirales</taxon>
        <taxon>Lewinellaceae</taxon>
        <taxon>Flavilitoribacter</taxon>
    </lineage>
</organism>
<feature type="signal peptide" evidence="1">
    <location>
        <begin position="1"/>
        <end position="20"/>
    </location>
</feature>
<accession>A0A2D0NH20</accession>
<name>A0A2D0NH20_FLAN2</name>
<evidence type="ECO:0000313" key="2">
    <source>
        <dbReference type="EMBL" id="PHN07469.1"/>
    </source>
</evidence>
<reference evidence="2 3" key="1">
    <citation type="submission" date="2017-10" db="EMBL/GenBank/DDBJ databases">
        <title>The draft genome sequence of Lewinella nigricans NBRC 102662.</title>
        <authorList>
            <person name="Wang K."/>
        </authorList>
    </citation>
    <scope>NUCLEOTIDE SEQUENCE [LARGE SCALE GENOMIC DNA]</scope>
    <source>
        <strain evidence="2 3">NBRC 102662</strain>
    </source>
</reference>
<dbReference type="OrthoDB" id="9816224at2"/>
<keyword evidence="1" id="KW-0732">Signal</keyword>
<dbReference type="AlphaFoldDB" id="A0A2D0NH20"/>
<comment type="caution">
    <text evidence="2">The sequence shown here is derived from an EMBL/GenBank/DDBJ whole genome shotgun (WGS) entry which is preliminary data.</text>
</comment>
<evidence type="ECO:0000256" key="1">
    <source>
        <dbReference type="SAM" id="SignalP"/>
    </source>
</evidence>
<dbReference type="EMBL" id="PDUD01000009">
    <property type="protein sequence ID" value="PHN07469.1"/>
    <property type="molecule type" value="Genomic_DNA"/>
</dbReference>
<sequence>MKNAGLLGLLLISLIHSVQADPQMGNVQINFFSEELSIAYPKNMLVPLPAHLKEQDMVAFYQIMERTDYQLLLDALLEKKSAFMLNDWLYYDLMRRTVSAMIGAGKSSNIELTCWFLLTKSGFETRLTYLKDQQFVYVYTEDEVFEVPMITEKGHNFANLTSIPNSRKTNEALYMLNFVPKSAGKPFGFYLTKLPRLKSDIERKRFSFRYKEKDYEMEVDVDKTSAEVMNAYPFIEEQQYLQIPLSPSIAASLMPKFKNWTNGLSKIETLELLVAFTRSSFQYKEDKEFFGRSKPMIADEVFIYPYSDCEDRSALFFCLARELVDLPMIIVAFPDHLTVGVALEEEIGAAIRYEGRNYYICDPTGPVNSTDIGGFPYGYERSKFKIIGQYK</sequence>
<evidence type="ECO:0000313" key="3">
    <source>
        <dbReference type="Proteomes" id="UP000223913"/>
    </source>
</evidence>
<feature type="chain" id="PRO_5012677564" description="Transglutaminase-like domain-containing protein" evidence="1">
    <location>
        <begin position="21"/>
        <end position="391"/>
    </location>
</feature>
<gene>
    <name evidence="2" type="ORF">CRP01_05035</name>
</gene>
<evidence type="ECO:0008006" key="4">
    <source>
        <dbReference type="Google" id="ProtNLM"/>
    </source>
</evidence>
<proteinExistence type="predicted"/>
<dbReference type="Proteomes" id="UP000223913">
    <property type="component" value="Unassembled WGS sequence"/>
</dbReference>